<gene>
    <name evidence="1" type="ORF">H9747_05920</name>
</gene>
<protein>
    <submittedName>
        <fullName evidence="1">Uncharacterized protein</fullName>
    </submittedName>
</protein>
<name>A0A9D1PC39_9FIRM</name>
<evidence type="ECO:0000313" key="2">
    <source>
        <dbReference type="Proteomes" id="UP000886814"/>
    </source>
</evidence>
<reference evidence="1" key="2">
    <citation type="submission" date="2021-04" db="EMBL/GenBank/DDBJ databases">
        <authorList>
            <person name="Gilroy R."/>
        </authorList>
    </citation>
    <scope>NUCLEOTIDE SEQUENCE</scope>
    <source>
        <strain evidence="1">CHK195-9823</strain>
    </source>
</reference>
<accession>A0A9D1PC39</accession>
<dbReference type="EMBL" id="DXIQ01000034">
    <property type="protein sequence ID" value="HIV38525.1"/>
    <property type="molecule type" value="Genomic_DNA"/>
</dbReference>
<sequence length="180" mass="21052">MNREKHIIWSDLNLDYEDWRSDLEAEYPGKSESELLELMYELNADHLEAERINLDIQLSTPILICADIGRWNGRVPGYKMLESGNIKDCLQSSCDYNEWYIDKLGDLRCTAVHHDGVNHYLYRAIKENIRKSQIDRLQEKIYNGVATRADITRSTRRLGDEIAMLYGFKIPRMSHLSVSR</sequence>
<organism evidence="1 2">
    <name type="scientific">Candidatus Blautia stercorigallinarum</name>
    <dbReference type="NCBI Taxonomy" id="2838501"/>
    <lineage>
        <taxon>Bacteria</taxon>
        <taxon>Bacillati</taxon>
        <taxon>Bacillota</taxon>
        <taxon>Clostridia</taxon>
        <taxon>Lachnospirales</taxon>
        <taxon>Lachnospiraceae</taxon>
        <taxon>Blautia</taxon>
    </lineage>
</organism>
<proteinExistence type="predicted"/>
<evidence type="ECO:0000313" key="1">
    <source>
        <dbReference type="EMBL" id="HIV38525.1"/>
    </source>
</evidence>
<dbReference type="AlphaFoldDB" id="A0A9D1PC39"/>
<reference evidence="1" key="1">
    <citation type="journal article" date="2021" name="PeerJ">
        <title>Extensive microbial diversity within the chicken gut microbiome revealed by metagenomics and culture.</title>
        <authorList>
            <person name="Gilroy R."/>
            <person name="Ravi A."/>
            <person name="Getino M."/>
            <person name="Pursley I."/>
            <person name="Horton D.L."/>
            <person name="Alikhan N.F."/>
            <person name="Baker D."/>
            <person name="Gharbi K."/>
            <person name="Hall N."/>
            <person name="Watson M."/>
            <person name="Adriaenssens E.M."/>
            <person name="Foster-Nyarko E."/>
            <person name="Jarju S."/>
            <person name="Secka A."/>
            <person name="Antonio M."/>
            <person name="Oren A."/>
            <person name="Chaudhuri R.R."/>
            <person name="La Ragione R."/>
            <person name="Hildebrand F."/>
            <person name="Pallen M.J."/>
        </authorList>
    </citation>
    <scope>NUCLEOTIDE SEQUENCE</scope>
    <source>
        <strain evidence="1">CHK195-9823</strain>
    </source>
</reference>
<dbReference type="Proteomes" id="UP000886814">
    <property type="component" value="Unassembled WGS sequence"/>
</dbReference>
<comment type="caution">
    <text evidence="1">The sequence shown here is derived from an EMBL/GenBank/DDBJ whole genome shotgun (WGS) entry which is preliminary data.</text>
</comment>